<reference evidence="2" key="1">
    <citation type="submission" date="2020-10" db="EMBL/GenBank/DDBJ databases">
        <authorList>
            <person name="Gilroy R."/>
        </authorList>
    </citation>
    <scope>NUCLEOTIDE SEQUENCE</scope>
    <source>
        <strain evidence="2">3924</strain>
    </source>
</reference>
<evidence type="ECO:0000313" key="2">
    <source>
        <dbReference type="EMBL" id="MBO8440453.1"/>
    </source>
</evidence>
<comment type="caution">
    <text evidence="2">The sequence shown here is derived from an EMBL/GenBank/DDBJ whole genome shotgun (WGS) entry which is preliminary data.</text>
</comment>
<feature type="transmembrane region" description="Helical" evidence="1">
    <location>
        <begin position="24"/>
        <end position="50"/>
    </location>
</feature>
<sequence>MSLLDRITSRLNISETKRKIFRNLYWAVMGKTVSLFGSLFVGILVARYLGPEQYGLMNYVISYVALFQIFASFGMDNIEIREMSRQDADTDVILGTAFRIKLVLALITMALVIGTAIIFESDHFTVVMIALYSVSIILNRFTVIRNYFTSIVWNEYIVKTEISRTIIGAAIKIALLLIKAPLWAFIAATTFDFALLSAGYVMAYRTKIGSMSLWRYDSTIAKYLLKQSFPMLLTSAAVLIYQRIDQVMIGKLLDNTSVGIFSVAVRLVEIVVFIPTIMSQTITPILVRIKERDEQRYHIKSQMFMNVTLWLCIIISILLSLCSSLVIYCTFGKQYSESVPILRVLAFKASAVALSYTAGQMIIIEKLQKYAVIRDVFGCIVCVLLNYFLLPIYGVIAASYVAIIANLAAGYFADIFIPKYRHIFTCQCRAILLGWKDLRKLLVMIK</sequence>
<feature type="transmembrane region" description="Helical" evidence="1">
    <location>
        <begin position="395"/>
        <end position="413"/>
    </location>
</feature>
<dbReference type="PANTHER" id="PTHR43424">
    <property type="entry name" value="LOCUS PUTATIVE PROTEIN 1-RELATED"/>
    <property type="match status" value="1"/>
</dbReference>
<protein>
    <submittedName>
        <fullName evidence="2">Flippase</fullName>
    </submittedName>
</protein>
<feature type="transmembrane region" description="Helical" evidence="1">
    <location>
        <begin position="340"/>
        <end position="359"/>
    </location>
</feature>
<dbReference type="Proteomes" id="UP000712007">
    <property type="component" value="Unassembled WGS sequence"/>
</dbReference>
<keyword evidence="1" id="KW-1133">Transmembrane helix</keyword>
<feature type="transmembrane region" description="Helical" evidence="1">
    <location>
        <begin position="162"/>
        <end position="178"/>
    </location>
</feature>
<feature type="transmembrane region" description="Helical" evidence="1">
    <location>
        <begin position="371"/>
        <end position="389"/>
    </location>
</feature>
<dbReference type="Pfam" id="PF13440">
    <property type="entry name" value="Polysacc_synt_3"/>
    <property type="match status" value="1"/>
</dbReference>
<proteinExistence type="predicted"/>
<feature type="transmembrane region" description="Helical" evidence="1">
    <location>
        <begin position="96"/>
        <end position="118"/>
    </location>
</feature>
<accession>A0A940DKX1</accession>
<keyword evidence="1" id="KW-0472">Membrane</keyword>
<name>A0A940DKX1_9BACT</name>
<dbReference type="InterPro" id="IPR052556">
    <property type="entry name" value="PolySynth_Transporter"/>
</dbReference>
<dbReference type="PANTHER" id="PTHR43424:SF1">
    <property type="entry name" value="LOCUS PUTATIVE PROTEIN 1-RELATED"/>
    <property type="match status" value="1"/>
</dbReference>
<feature type="transmembrane region" description="Helical" evidence="1">
    <location>
        <begin position="307"/>
        <end position="328"/>
    </location>
</feature>
<feature type="transmembrane region" description="Helical" evidence="1">
    <location>
        <begin position="56"/>
        <end position="75"/>
    </location>
</feature>
<dbReference type="AlphaFoldDB" id="A0A940DKX1"/>
<evidence type="ECO:0000313" key="3">
    <source>
        <dbReference type="Proteomes" id="UP000712007"/>
    </source>
</evidence>
<gene>
    <name evidence="2" type="ORF">IAC51_07370</name>
</gene>
<dbReference type="EMBL" id="JADIMV010000128">
    <property type="protein sequence ID" value="MBO8440453.1"/>
    <property type="molecule type" value="Genomic_DNA"/>
</dbReference>
<evidence type="ECO:0000256" key="1">
    <source>
        <dbReference type="SAM" id="Phobius"/>
    </source>
</evidence>
<organism evidence="2 3">
    <name type="scientific">Candidatus Aphodosoma intestinipullorum</name>
    <dbReference type="NCBI Taxonomy" id="2840674"/>
    <lineage>
        <taxon>Bacteria</taxon>
        <taxon>Pseudomonadati</taxon>
        <taxon>Bacteroidota</taxon>
        <taxon>Bacteroidia</taxon>
        <taxon>Bacteroidales</taxon>
        <taxon>Candidatus Aphodosoma</taxon>
    </lineage>
</organism>
<dbReference type="CDD" id="cd13128">
    <property type="entry name" value="MATE_Wzx_like"/>
    <property type="match status" value="1"/>
</dbReference>
<feature type="transmembrane region" description="Helical" evidence="1">
    <location>
        <begin position="264"/>
        <end position="287"/>
    </location>
</feature>
<feature type="transmembrane region" description="Helical" evidence="1">
    <location>
        <begin position="124"/>
        <end position="141"/>
    </location>
</feature>
<reference evidence="2" key="2">
    <citation type="journal article" date="2021" name="PeerJ">
        <title>Extensive microbial diversity within the chicken gut microbiome revealed by metagenomics and culture.</title>
        <authorList>
            <person name="Gilroy R."/>
            <person name="Ravi A."/>
            <person name="Getino M."/>
            <person name="Pursley I."/>
            <person name="Horton D.L."/>
            <person name="Alikhan N.F."/>
            <person name="Baker D."/>
            <person name="Gharbi K."/>
            <person name="Hall N."/>
            <person name="Watson M."/>
            <person name="Adriaenssens E.M."/>
            <person name="Foster-Nyarko E."/>
            <person name="Jarju S."/>
            <person name="Secka A."/>
            <person name="Antonio M."/>
            <person name="Oren A."/>
            <person name="Chaudhuri R.R."/>
            <person name="La Ragione R."/>
            <person name="Hildebrand F."/>
            <person name="Pallen M.J."/>
        </authorList>
    </citation>
    <scope>NUCLEOTIDE SEQUENCE</scope>
    <source>
        <strain evidence="2">3924</strain>
    </source>
</reference>
<keyword evidence="1" id="KW-0812">Transmembrane</keyword>